<dbReference type="PRINTS" id="PR00721">
    <property type="entry name" value="STOMATIN"/>
</dbReference>
<dbReference type="PANTHER" id="PTHR43327">
    <property type="entry name" value="STOMATIN-LIKE PROTEIN 2, MITOCHONDRIAL"/>
    <property type="match status" value="1"/>
</dbReference>
<reference evidence="2 3" key="1">
    <citation type="submission" date="2024-09" db="EMBL/GenBank/DDBJ databases">
        <authorList>
            <person name="Sun Q."/>
            <person name="Mori K."/>
        </authorList>
    </citation>
    <scope>NUCLEOTIDE SEQUENCE [LARGE SCALE GENOMIC DNA]</scope>
    <source>
        <strain evidence="2 3">CGMCC 1.15906</strain>
    </source>
</reference>
<keyword evidence="3" id="KW-1185">Reference proteome</keyword>
<dbReference type="Pfam" id="PF01145">
    <property type="entry name" value="Band_7"/>
    <property type="match status" value="1"/>
</dbReference>
<name>A0ABV6QLD9_9ACTN</name>
<evidence type="ECO:0000313" key="3">
    <source>
        <dbReference type="Proteomes" id="UP001589890"/>
    </source>
</evidence>
<gene>
    <name evidence="2" type="ORF">ACFFGN_15350</name>
</gene>
<dbReference type="EMBL" id="JBHLTC010000018">
    <property type="protein sequence ID" value="MFC0625456.1"/>
    <property type="molecule type" value="Genomic_DNA"/>
</dbReference>
<evidence type="ECO:0000259" key="1">
    <source>
        <dbReference type="SMART" id="SM00244"/>
    </source>
</evidence>
<organism evidence="2 3">
    <name type="scientific">Kribbella deserti</name>
    <dbReference type="NCBI Taxonomy" id="1926257"/>
    <lineage>
        <taxon>Bacteria</taxon>
        <taxon>Bacillati</taxon>
        <taxon>Actinomycetota</taxon>
        <taxon>Actinomycetes</taxon>
        <taxon>Propionibacteriales</taxon>
        <taxon>Kribbellaceae</taxon>
        <taxon>Kribbella</taxon>
    </lineage>
</organism>
<proteinExistence type="predicted"/>
<dbReference type="PANTHER" id="PTHR43327:SF10">
    <property type="entry name" value="STOMATIN-LIKE PROTEIN 2, MITOCHONDRIAL"/>
    <property type="match status" value="1"/>
</dbReference>
<dbReference type="Gene3D" id="3.30.479.30">
    <property type="entry name" value="Band 7 domain"/>
    <property type="match status" value="1"/>
</dbReference>
<sequence length="172" mass="18360">MVVLLVAVLLVLVLLAASVTRVAPDTAGLVERLGKFQTVLQPGVAFRIPFVDKVAHRVSLRPMVLQLAAMPLVTNDNKVVSAQPVIHFQVIDPRLAVYEVANFHQGLEQVATLAARQVTGTLDEYGALTGRHHIRQAIATALAQPAAAWGLRITEVDVPAVERASLPSAPSA</sequence>
<dbReference type="SUPFAM" id="SSF117892">
    <property type="entry name" value="Band 7/SPFH domain"/>
    <property type="match status" value="1"/>
</dbReference>
<dbReference type="SMART" id="SM00244">
    <property type="entry name" value="PHB"/>
    <property type="match status" value="1"/>
</dbReference>
<evidence type="ECO:0000313" key="2">
    <source>
        <dbReference type="EMBL" id="MFC0625456.1"/>
    </source>
</evidence>
<protein>
    <submittedName>
        <fullName evidence="2">SPFH domain-containing protein</fullName>
    </submittedName>
</protein>
<dbReference type="InterPro" id="IPR001107">
    <property type="entry name" value="Band_7"/>
</dbReference>
<accession>A0ABV6QLD9</accession>
<feature type="domain" description="Band 7" evidence="1">
    <location>
        <begin position="17"/>
        <end position="165"/>
    </location>
</feature>
<dbReference type="Proteomes" id="UP001589890">
    <property type="component" value="Unassembled WGS sequence"/>
</dbReference>
<dbReference type="InterPro" id="IPR001972">
    <property type="entry name" value="Stomatin_HflK_fam"/>
</dbReference>
<comment type="caution">
    <text evidence="2">The sequence shown here is derived from an EMBL/GenBank/DDBJ whole genome shotgun (WGS) entry which is preliminary data.</text>
</comment>
<dbReference type="InterPro" id="IPR050710">
    <property type="entry name" value="Band7/mec-2_domain"/>
</dbReference>
<dbReference type="InterPro" id="IPR036013">
    <property type="entry name" value="Band_7/SPFH_dom_sf"/>
</dbReference>
<dbReference type="RefSeq" id="WP_380047889.1">
    <property type="nucleotide sequence ID" value="NZ_JBHLTC010000018.1"/>
</dbReference>